<evidence type="ECO:0000313" key="1">
    <source>
        <dbReference type="EMBL" id="CAG9532230.1"/>
    </source>
</evidence>
<keyword evidence="2" id="KW-1185">Reference proteome</keyword>
<accession>A0A8J2LXT9</accession>
<evidence type="ECO:0000313" key="2">
    <source>
        <dbReference type="Proteomes" id="UP000746747"/>
    </source>
</evidence>
<proteinExistence type="predicted"/>
<reference evidence="1" key="1">
    <citation type="submission" date="2021-09" db="EMBL/GenBank/DDBJ databases">
        <authorList>
            <consortium name="Pathogen Informatics"/>
        </authorList>
    </citation>
    <scope>NUCLEOTIDE SEQUENCE</scope>
</reference>
<comment type="caution">
    <text evidence="1">The sequence shown here is derived from an EMBL/GenBank/DDBJ whole genome shotgun (WGS) entry which is preliminary data.</text>
</comment>
<name>A0A8J2LXT9_9BILA</name>
<protein>
    <submittedName>
        <fullName evidence="1">Uncharacterized protein</fullName>
    </submittedName>
</protein>
<dbReference type="EMBL" id="CAKAEH010000916">
    <property type="protein sequence ID" value="CAG9532230.1"/>
    <property type="molecule type" value="Genomic_DNA"/>
</dbReference>
<dbReference type="OrthoDB" id="5782146at2759"/>
<sequence length="33" mass="3756">MEKEFFAQLDNPLLGKAFKLAMIAEWLATNSID</sequence>
<dbReference type="AlphaFoldDB" id="A0A8J2LXT9"/>
<dbReference type="Proteomes" id="UP000746747">
    <property type="component" value="Unassembled WGS sequence"/>
</dbReference>
<feature type="non-terminal residue" evidence="1">
    <location>
        <position position="33"/>
    </location>
</feature>
<gene>
    <name evidence="1" type="ORF">CJOHNSTONI_LOCUS2560</name>
</gene>
<organism evidence="1 2">
    <name type="scientific">Cercopithifilaria johnstoni</name>
    <dbReference type="NCBI Taxonomy" id="2874296"/>
    <lineage>
        <taxon>Eukaryota</taxon>
        <taxon>Metazoa</taxon>
        <taxon>Ecdysozoa</taxon>
        <taxon>Nematoda</taxon>
        <taxon>Chromadorea</taxon>
        <taxon>Rhabditida</taxon>
        <taxon>Spirurina</taxon>
        <taxon>Spiruromorpha</taxon>
        <taxon>Filarioidea</taxon>
        <taxon>Onchocercidae</taxon>
        <taxon>Cercopithifilaria</taxon>
    </lineage>
</organism>